<dbReference type="AlphaFoldDB" id="A0A9N8DCB4"/>
<evidence type="ECO:0000256" key="3">
    <source>
        <dbReference type="SAM" id="MobiDB-lite"/>
    </source>
</evidence>
<protein>
    <submittedName>
        <fullName evidence="5">Leucine rich repeat N-terminal domain</fullName>
    </submittedName>
</protein>
<keyword evidence="2" id="KW-0677">Repeat</keyword>
<accession>A0A9N8DCB4</accession>
<evidence type="ECO:0000256" key="2">
    <source>
        <dbReference type="ARBA" id="ARBA00022737"/>
    </source>
</evidence>
<dbReference type="FunFam" id="3.80.10.10:FF:000041">
    <property type="entry name" value="LRR receptor-like serine/threonine-protein kinase ERECTA"/>
    <property type="match status" value="1"/>
</dbReference>
<dbReference type="InterPro" id="IPR032675">
    <property type="entry name" value="LRR_dom_sf"/>
</dbReference>
<evidence type="ECO:0000256" key="4">
    <source>
        <dbReference type="SAM" id="Phobius"/>
    </source>
</evidence>
<feature type="region of interest" description="Disordered" evidence="3">
    <location>
        <begin position="110"/>
        <end position="147"/>
    </location>
</feature>
<reference evidence="5" key="1">
    <citation type="submission" date="2020-06" db="EMBL/GenBank/DDBJ databases">
        <authorList>
            <consortium name="Plant Systems Biology data submission"/>
        </authorList>
    </citation>
    <scope>NUCLEOTIDE SEQUENCE</scope>
    <source>
        <strain evidence="5">D6</strain>
    </source>
</reference>
<feature type="compositionally biased region" description="Polar residues" evidence="3">
    <location>
        <begin position="181"/>
        <end position="190"/>
    </location>
</feature>
<feature type="transmembrane region" description="Helical" evidence="4">
    <location>
        <begin position="230"/>
        <end position="251"/>
    </location>
</feature>
<keyword evidence="4" id="KW-0472">Membrane</keyword>
<gene>
    <name evidence="5" type="ORF">SEMRO_32_G020610.1</name>
</gene>
<sequence>MSASRKRPGDTDDDEVDVLKVVVEARAKGGHPNSTYDGETRPNREEHTSCSRYPNGPAHTRHTANMALPALARAAPQKKAPNETEEHEGDATILKVVGVRARAANQELQREDGALLDQSNSRSRSTTVSEIRPGAYAGAPGEALQRNPSVRYSRLEQGNDLQMAQVPQPPAASMDPEIGSLMTSQQPQQDNTDRDLTEADPVTNDELPQAVEWDESKRSKRGLAMDPTKLVLLAFCALFVLTGIVVAYIMLSPSKEKHNIVVTNSPTPTDSPPTPSPTLFTRDVRLNLLLPKDAVDSIQQPPSPQSQAYNWTLRDPSFNSYPDDRLLQRFILATWFYATDGPSWFNNSHWLSYTEHECHWFQNSFPIHVLSYLPYEYPDPMTTPCRNMSNLDTGWQYEHLSLAQNGLDGIIPNELFLLTSLKSIDFGLNLNLRGKLLVGDQISKLSKLQFLGISNTAMHGSIPTEIGTLTNLVDLSLAFEQLTGVIPTEIGKLTLLKYLSSHRTQLQGPLPSEMGLLSNMLAINLGSNQMTSTIPTHLFSLQKLMALFFYEAQMSGTIPTEIGLLTDMVHLYIGRNKFEGTLPSELGLLASLEVLTINNVNITSTIPTTLGQLSRLFGLSCLGTGLTGTIPSEIGLVPFVGSDSPYSVSSEFRIYQLGPYFSLVKNSLLTGPIPSEVANMRGLEWLQLVDNHLTGSISPALSQLDMKKLELYGNSFSGPLPSEIGLWGKLSQFNASNNGITGSIPGEVGLLAAAGGNQSTVLEYFDVAGNDLEGTVPFGLCTLNDTLLFDCGSGLCGCDCSCA</sequence>
<keyword evidence="6" id="KW-1185">Reference proteome</keyword>
<feature type="region of interest" description="Disordered" evidence="3">
    <location>
        <begin position="24"/>
        <end position="61"/>
    </location>
</feature>
<evidence type="ECO:0000313" key="6">
    <source>
        <dbReference type="Proteomes" id="UP001153069"/>
    </source>
</evidence>
<dbReference type="InterPro" id="IPR052592">
    <property type="entry name" value="LRR-RLK"/>
</dbReference>
<dbReference type="EMBL" id="CAICTM010000032">
    <property type="protein sequence ID" value="CAB9498121.1"/>
    <property type="molecule type" value="Genomic_DNA"/>
</dbReference>
<organism evidence="5 6">
    <name type="scientific">Seminavis robusta</name>
    <dbReference type="NCBI Taxonomy" id="568900"/>
    <lineage>
        <taxon>Eukaryota</taxon>
        <taxon>Sar</taxon>
        <taxon>Stramenopiles</taxon>
        <taxon>Ochrophyta</taxon>
        <taxon>Bacillariophyta</taxon>
        <taxon>Bacillariophyceae</taxon>
        <taxon>Bacillariophycidae</taxon>
        <taxon>Naviculales</taxon>
        <taxon>Naviculaceae</taxon>
        <taxon>Seminavis</taxon>
    </lineage>
</organism>
<feature type="region of interest" description="Disordered" evidence="3">
    <location>
        <begin position="166"/>
        <end position="220"/>
    </location>
</feature>
<dbReference type="PANTHER" id="PTHR48054:SF82">
    <property type="entry name" value="LRR RECEPTOR-LIKE SERINE_THREONINE-PROTEIN KINASE FLS2"/>
    <property type="match status" value="1"/>
</dbReference>
<dbReference type="Proteomes" id="UP001153069">
    <property type="component" value="Unassembled WGS sequence"/>
</dbReference>
<dbReference type="SUPFAM" id="SSF52058">
    <property type="entry name" value="L domain-like"/>
    <property type="match status" value="2"/>
</dbReference>
<proteinExistence type="predicted"/>
<dbReference type="Gene3D" id="3.80.10.10">
    <property type="entry name" value="Ribonuclease Inhibitor"/>
    <property type="match status" value="2"/>
</dbReference>
<keyword evidence="4" id="KW-1133">Transmembrane helix</keyword>
<dbReference type="OrthoDB" id="660555at2759"/>
<keyword evidence="4" id="KW-0812">Transmembrane</keyword>
<evidence type="ECO:0000313" key="5">
    <source>
        <dbReference type="EMBL" id="CAB9498121.1"/>
    </source>
</evidence>
<evidence type="ECO:0000256" key="1">
    <source>
        <dbReference type="ARBA" id="ARBA00022614"/>
    </source>
</evidence>
<comment type="caution">
    <text evidence="5">The sequence shown here is derived from an EMBL/GenBank/DDBJ whole genome shotgun (WGS) entry which is preliminary data.</text>
</comment>
<keyword evidence="1" id="KW-0433">Leucine-rich repeat</keyword>
<feature type="compositionally biased region" description="Basic and acidic residues" evidence="3">
    <location>
        <begin position="38"/>
        <end position="49"/>
    </location>
</feature>
<dbReference type="PANTHER" id="PTHR48054">
    <property type="entry name" value="RECEPTOR KINASE-LIKE PROTEIN XA21"/>
    <property type="match status" value="1"/>
</dbReference>
<feature type="compositionally biased region" description="Polar residues" evidence="3">
    <location>
        <begin position="117"/>
        <end position="129"/>
    </location>
</feature>
<name>A0A9N8DCB4_9STRA</name>